<evidence type="ECO:0000313" key="2">
    <source>
        <dbReference type="Proteomes" id="UP000184130"/>
    </source>
</evidence>
<name>A0A1M6UDL7_XYLRU</name>
<dbReference type="AlphaFoldDB" id="A0A1M6UDL7"/>
<accession>A0A1M6UDL7</accession>
<dbReference type="EMBL" id="FRBD01000009">
    <property type="protein sequence ID" value="SHK67261.1"/>
    <property type="molecule type" value="Genomic_DNA"/>
</dbReference>
<reference evidence="1 2" key="1">
    <citation type="submission" date="2016-11" db="EMBL/GenBank/DDBJ databases">
        <authorList>
            <person name="Jaros S."/>
            <person name="Januszkiewicz K."/>
            <person name="Wedrychowicz H."/>
        </authorList>
    </citation>
    <scope>NUCLEOTIDE SEQUENCE [LARGE SCALE GENOMIC DNA]</scope>
    <source>
        <strain evidence="1 2">KHT3</strain>
    </source>
</reference>
<protein>
    <submittedName>
        <fullName evidence="1">Uncharacterized protein</fullName>
    </submittedName>
</protein>
<organism evidence="1 2">
    <name type="scientific">Xylanibacter ruminicola</name>
    <name type="common">Prevotella ruminicola</name>
    <dbReference type="NCBI Taxonomy" id="839"/>
    <lineage>
        <taxon>Bacteria</taxon>
        <taxon>Pseudomonadati</taxon>
        <taxon>Bacteroidota</taxon>
        <taxon>Bacteroidia</taxon>
        <taxon>Bacteroidales</taxon>
        <taxon>Prevotellaceae</taxon>
        <taxon>Xylanibacter</taxon>
    </lineage>
</organism>
<gene>
    <name evidence="1" type="ORF">SAMN05216463_1092</name>
</gene>
<sequence length="179" mass="20975">MKKFIFGAIAGAGIILLVMFCSKGERKVSTWKPYKKEVITWQKLDTFVFTNPTFKVEYPNNFIPDSSLLDNRNMRFDYSIDGNDVFLKCFSLPNDVQMDDSAAVEFFVGFRKLNEGSITLVDKHTGYFYLEGVDYYYKFYEQYVVDKDYIYVLGLFYSPGLKEEKVKNLKDLVHEWSPK</sequence>
<dbReference type="RefSeq" id="WP_073207386.1">
    <property type="nucleotide sequence ID" value="NZ_FRBD01000009.1"/>
</dbReference>
<dbReference type="OrthoDB" id="1084643at2"/>
<dbReference type="Proteomes" id="UP000184130">
    <property type="component" value="Unassembled WGS sequence"/>
</dbReference>
<proteinExistence type="predicted"/>
<evidence type="ECO:0000313" key="1">
    <source>
        <dbReference type="EMBL" id="SHK67261.1"/>
    </source>
</evidence>